<dbReference type="EMBL" id="MBAD02000683">
    <property type="protein sequence ID" value="RLN64044.1"/>
    <property type="molecule type" value="Genomic_DNA"/>
</dbReference>
<proteinExistence type="predicted"/>
<gene>
    <name evidence="1" type="ORF">BBJ29_008460</name>
</gene>
<comment type="caution">
    <text evidence="1">The sequence shown here is derived from an EMBL/GenBank/DDBJ whole genome shotgun (WGS) entry which is preliminary data.</text>
</comment>
<reference evidence="1 2" key="1">
    <citation type="submission" date="2018-07" db="EMBL/GenBank/DDBJ databases">
        <title>Genome sequencing of oomycete isolates from Chile give support for New Zealand origin for Phytophthora kernoviae and make available the first Nothophytophthora sp. genome.</title>
        <authorList>
            <person name="Studholme D.J."/>
            <person name="Sanfuentes E."/>
            <person name="Panda P."/>
            <person name="Hill R."/>
            <person name="Sambles C."/>
            <person name="Grant M."/>
            <person name="Williams N.M."/>
            <person name="Mcdougal R.L."/>
        </authorList>
    </citation>
    <scope>NUCLEOTIDE SEQUENCE [LARGE SCALE GENOMIC DNA]</scope>
    <source>
        <strain evidence="1">Chile7</strain>
    </source>
</reference>
<dbReference type="AlphaFoldDB" id="A0A421G4U2"/>
<name>A0A421G4U2_9STRA</name>
<dbReference type="Proteomes" id="UP000284657">
    <property type="component" value="Unassembled WGS sequence"/>
</dbReference>
<organism evidence="1 2">
    <name type="scientific">Phytophthora kernoviae</name>
    <dbReference type="NCBI Taxonomy" id="325452"/>
    <lineage>
        <taxon>Eukaryota</taxon>
        <taxon>Sar</taxon>
        <taxon>Stramenopiles</taxon>
        <taxon>Oomycota</taxon>
        <taxon>Peronosporomycetes</taxon>
        <taxon>Peronosporales</taxon>
        <taxon>Peronosporaceae</taxon>
        <taxon>Phytophthora</taxon>
    </lineage>
</organism>
<evidence type="ECO:0000313" key="2">
    <source>
        <dbReference type="Proteomes" id="UP000284657"/>
    </source>
</evidence>
<protein>
    <submittedName>
        <fullName evidence="1">Uncharacterized protein</fullName>
    </submittedName>
</protein>
<accession>A0A421G4U2</accession>
<sequence length="99" mass="10459">MAFPSGEPWSLDKASQLVVQLSLGKAFPLESSGKGSLGMAFPSGEPWSLDKASQLVVQLSLGKAFPLVAQLSPGKVFPENMFRDTGFPVLASLGTEYQG</sequence>
<evidence type="ECO:0000313" key="1">
    <source>
        <dbReference type="EMBL" id="RLN64044.1"/>
    </source>
</evidence>